<keyword evidence="4" id="KW-1185">Reference proteome</keyword>
<organism evidence="3 4">
    <name type="scientific">Flavisolibacter ginsengisoli DSM 18119</name>
    <dbReference type="NCBI Taxonomy" id="1121884"/>
    <lineage>
        <taxon>Bacteria</taxon>
        <taxon>Pseudomonadati</taxon>
        <taxon>Bacteroidota</taxon>
        <taxon>Chitinophagia</taxon>
        <taxon>Chitinophagales</taxon>
        <taxon>Chitinophagaceae</taxon>
        <taxon>Flavisolibacter</taxon>
    </lineage>
</organism>
<dbReference type="Proteomes" id="UP000184048">
    <property type="component" value="Unassembled WGS sequence"/>
</dbReference>
<dbReference type="RefSeq" id="WP_072836691.1">
    <property type="nucleotide sequence ID" value="NZ_FQUU01000019.1"/>
</dbReference>
<dbReference type="InterPro" id="IPR025874">
    <property type="entry name" value="DZR"/>
</dbReference>
<feature type="region of interest" description="Disordered" evidence="1">
    <location>
        <begin position="270"/>
        <end position="294"/>
    </location>
</feature>
<gene>
    <name evidence="3" type="ORF">SAMN02745131_03565</name>
</gene>
<dbReference type="STRING" id="1121884.SAMN02745131_03565"/>
<dbReference type="AlphaFoldDB" id="A0A1M5EN09"/>
<proteinExistence type="predicted"/>
<evidence type="ECO:0000256" key="1">
    <source>
        <dbReference type="SAM" id="MobiDB-lite"/>
    </source>
</evidence>
<evidence type="ECO:0000313" key="4">
    <source>
        <dbReference type="Proteomes" id="UP000184048"/>
    </source>
</evidence>
<dbReference type="OrthoDB" id="659934at2"/>
<protein>
    <submittedName>
        <fullName evidence="3">Double zinc ribbon</fullName>
    </submittedName>
</protein>
<sequence length="367" mass="41468">MVNEANVSLSDMTHNESTKCYNCNAENSGKAKFCKSCGSQLICKNCSTILVEESTFCSSCGIAIKTNNYENRAVNQIEYTQKGNSKSFVGKFTDEVGSYFANAFNTVISGHPIAPRNPFQKALTLPAKGQTYTTTNNKEGFTNIQDAEYVIEDYSEIIAKIFKETETGKLELVDNRLKERSKNDKIKRLTILFVYANKLKGVEVVTREDLNELMKREKLNLDHFRTFIGKEALKYISAKENGTYSLLTPGEEYAHQILNQIVDIDFKPVQAKSGRKPARKSSDTGTGKENKSGASLNPSAFEMCNILIKDGYFNQKRKVNEVVEYCSQKKAQKYSAQLLHIALSRLIKDGVLDREKNSDNQYEYWKK</sequence>
<dbReference type="Pfam" id="PF12773">
    <property type="entry name" value="DZR"/>
    <property type="match status" value="1"/>
</dbReference>
<evidence type="ECO:0000313" key="3">
    <source>
        <dbReference type="EMBL" id="SHF80491.1"/>
    </source>
</evidence>
<accession>A0A1M5EN09</accession>
<reference evidence="3 4" key="1">
    <citation type="submission" date="2016-11" db="EMBL/GenBank/DDBJ databases">
        <authorList>
            <person name="Jaros S."/>
            <person name="Januszkiewicz K."/>
            <person name="Wedrychowicz H."/>
        </authorList>
    </citation>
    <scope>NUCLEOTIDE SEQUENCE [LARGE SCALE GENOMIC DNA]</scope>
    <source>
        <strain evidence="3 4">DSM 18119</strain>
    </source>
</reference>
<feature type="compositionally biased region" description="Basic and acidic residues" evidence="1">
    <location>
        <begin position="280"/>
        <end position="291"/>
    </location>
</feature>
<feature type="domain" description="DZANK-type" evidence="2">
    <location>
        <begin position="20"/>
        <end position="61"/>
    </location>
</feature>
<evidence type="ECO:0000259" key="2">
    <source>
        <dbReference type="Pfam" id="PF12773"/>
    </source>
</evidence>
<dbReference type="EMBL" id="FQUU01000019">
    <property type="protein sequence ID" value="SHF80491.1"/>
    <property type="molecule type" value="Genomic_DNA"/>
</dbReference>
<name>A0A1M5EN09_9BACT</name>